<dbReference type="InterPro" id="IPR007789">
    <property type="entry name" value="DUF688"/>
</dbReference>
<feature type="region of interest" description="Disordered" evidence="1">
    <location>
        <begin position="26"/>
        <end position="111"/>
    </location>
</feature>
<evidence type="ECO:0000256" key="1">
    <source>
        <dbReference type="SAM" id="MobiDB-lite"/>
    </source>
</evidence>
<evidence type="ECO:0000313" key="2">
    <source>
        <dbReference type="EMBL" id="RVW76482.1"/>
    </source>
</evidence>
<dbReference type="OrthoDB" id="767768at2759"/>
<feature type="compositionally biased region" description="Basic and acidic residues" evidence="1">
    <location>
        <begin position="266"/>
        <end position="277"/>
    </location>
</feature>
<dbReference type="AlphaFoldDB" id="A0A438GWA9"/>
<dbReference type="KEGG" id="vvi:104880019"/>
<dbReference type="Proteomes" id="UP000288805">
    <property type="component" value="Unassembled WGS sequence"/>
</dbReference>
<feature type="compositionally biased region" description="Pro residues" evidence="1">
    <location>
        <begin position="78"/>
        <end position="88"/>
    </location>
</feature>
<name>A0A438GWA9_VITVI</name>
<comment type="caution">
    <text evidence="2">The sequence shown here is derived from an EMBL/GenBank/DDBJ whole genome shotgun (WGS) entry which is preliminary data.</text>
</comment>
<dbReference type="PANTHER" id="PTHR33671">
    <property type="entry name" value="N-METHYLTRANSFERASE, PUTATIVE (DUF688)-RELATED"/>
    <property type="match status" value="1"/>
</dbReference>
<feature type="region of interest" description="Disordered" evidence="1">
    <location>
        <begin position="243"/>
        <end position="277"/>
    </location>
</feature>
<proteinExistence type="predicted"/>
<accession>A0A438GWA9</accession>
<dbReference type="EMBL" id="QGNW01000328">
    <property type="protein sequence ID" value="RVW76482.1"/>
    <property type="molecule type" value="Genomic_DNA"/>
</dbReference>
<gene>
    <name evidence="2" type="ORF">CK203_053362</name>
</gene>
<protein>
    <submittedName>
        <fullName evidence="2">Uncharacterized protein</fullName>
    </submittedName>
</protein>
<dbReference type="PANTHER" id="PTHR33671:SF1">
    <property type="entry name" value="DUF688 FAMILY PROTEIN"/>
    <property type="match status" value="1"/>
</dbReference>
<feature type="region of interest" description="Disordered" evidence="1">
    <location>
        <begin position="191"/>
        <end position="222"/>
    </location>
</feature>
<sequence>MKEESKAAMDGNCAGKLNFNAPLLSTRHPGGFPVVGISRTNSQGTSRDTSTRVPFSWEQAPGKPKDMGRFESDDEDLPPPPGLPPGRWHPPKEESNDEEYQHYDDNDDGCDADVDDGDVDVFSDAIDMFSLSDALDHIVEAAEKVHGLNGLKLEALESSGSESPNFIIRRFLPAAQALAASSALNGTRSLNRRIPHTSSHPEDCLTQQVGRSYSSPSSPSSRGCGLEFFFPWRMKHKLCGVKSPVRHCPPPNLKPESSGRHKRNHSLVERPLRDYGV</sequence>
<dbReference type="Pfam" id="PF05097">
    <property type="entry name" value="DUF688"/>
    <property type="match status" value="1"/>
</dbReference>
<reference evidence="2 3" key="1">
    <citation type="journal article" date="2018" name="PLoS Genet.">
        <title>Population sequencing reveals clonal diversity and ancestral inbreeding in the grapevine cultivar Chardonnay.</title>
        <authorList>
            <person name="Roach M.J."/>
            <person name="Johnson D.L."/>
            <person name="Bohlmann J."/>
            <person name="van Vuuren H.J."/>
            <person name="Jones S.J."/>
            <person name="Pretorius I.S."/>
            <person name="Schmidt S.A."/>
            <person name="Borneman A.R."/>
        </authorList>
    </citation>
    <scope>NUCLEOTIDE SEQUENCE [LARGE SCALE GENOMIC DNA]</scope>
    <source>
        <strain evidence="3">cv. Chardonnay</strain>
        <tissue evidence="2">Leaf</tissue>
    </source>
</reference>
<feature type="compositionally biased region" description="Basic and acidic residues" evidence="1">
    <location>
        <begin position="90"/>
        <end position="104"/>
    </location>
</feature>
<evidence type="ECO:0000313" key="3">
    <source>
        <dbReference type="Proteomes" id="UP000288805"/>
    </source>
</evidence>
<feature type="compositionally biased region" description="Low complexity" evidence="1">
    <location>
        <begin position="212"/>
        <end position="221"/>
    </location>
</feature>
<feature type="compositionally biased region" description="Polar residues" evidence="1">
    <location>
        <begin position="38"/>
        <end position="53"/>
    </location>
</feature>
<dbReference type="Gramene" id="Vitis08g00614.t01">
    <property type="protein sequence ID" value="Vitis08g00614.t01.CDS"/>
    <property type="gene ID" value="Vitis08g00614"/>
</dbReference>
<organism evidence="2 3">
    <name type="scientific">Vitis vinifera</name>
    <name type="common">Grape</name>
    <dbReference type="NCBI Taxonomy" id="29760"/>
    <lineage>
        <taxon>Eukaryota</taxon>
        <taxon>Viridiplantae</taxon>
        <taxon>Streptophyta</taxon>
        <taxon>Embryophyta</taxon>
        <taxon>Tracheophyta</taxon>
        <taxon>Spermatophyta</taxon>
        <taxon>Magnoliopsida</taxon>
        <taxon>eudicotyledons</taxon>
        <taxon>Gunneridae</taxon>
        <taxon>Pentapetalae</taxon>
        <taxon>rosids</taxon>
        <taxon>Vitales</taxon>
        <taxon>Vitaceae</taxon>
        <taxon>Viteae</taxon>
        <taxon>Vitis</taxon>
    </lineage>
</organism>